<feature type="region of interest" description="Disordered" evidence="1">
    <location>
        <begin position="207"/>
        <end position="241"/>
    </location>
</feature>
<reference evidence="2" key="1">
    <citation type="journal article" date="2019" name="Sci. Rep.">
        <title>Draft genome of Tanacetum cinerariifolium, the natural source of mosquito coil.</title>
        <authorList>
            <person name="Yamashiro T."/>
            <person name="Shiraishi A."/>
            <person name="Satake H."/>
            <person name="Nakayama K."/>
        </authorList>
    </citation>
    <scope>NUCLEOTIDE SEQUENCE</scope>
</reference>
<dbReference type="EMBL" id="BKCJ010002742">
    <property type="protein sequence ID" value="GEU50622.1"/>
    <property type="molecule type" value="Genomic_DNA"/>
</dbReference>
<proteinExistence type="predicted"/>
<organism evidence="2">
    <name type="scientific">Tanacetum cinerariifolium</name>
    <name type="common">Dalmatian daisy</name>
    <name type="synonym">Chrysanthemum cinerariifolium</name>
    <dbReference type="NCBI Taxonomy" id="118510"/>
    <lineage>
        <taxon>Eukaryota</taxon>
        <taxon>Viridiplantae</taxon>
        <taxon>Streptophyta</taxon>
        <taxon>Embryophyta</taxon>
        <taxon>Tracheophyta</taxon>
        <taxon>Spermatophyta</taxon>
        <taxon>Magnoliopsida</taxon>
        <taxon>eudicotyledons</taxon>
        <taxon>Gunneridae</taxon>
        <taxon>Pentapetalae</taxon>
        <taxon>asterids</taxon>
        <taxon>campanulids</taxon>
        <taxon>Asterales</taxon>
        <taxon>Asteraceae</taxon>
        <taxon>Asteroideae</taxon>
        <taxon>Anthemideae</taxon>
        <taxon>Anthemidinae</taxon>
        <taxon>Tanacetum</taxon>
    </lineage>
</organism>
<protein>
    <submittedName>
        <fullName evidence="2">Nucleic acid-binding, OB-fold protein</fullName>
    </submittedName>
</protein>
<feature type="compositionally biased region" description="Basic residues" evidence="1">
    <location>
        <begin position="329"/>
        <end position="343"/>
    </location>
</feature>
<dbReference type="InterPro" id="IPR012340">
    <property type="entry name" value="NA-bd_OB-fold"/>
</dbReference>
<feature type="region of interest" description="Disordered" evidence="1">
    <location>
        <begin position="320"/>
        <end position="352"/>
    </location>
</feature>
<gene>
    <name evidence="2" type="ORF">Tci_022600</name>
</gene>
<dbReference type="AlphaFoldDB" id="A0A6L2KPU0"/>
<feature type="compositionally biased region" description="Basic and acidic residues" evidence="1">
    <location>
        <begin position="207"/>
        <end position="224"/>
    </location>
</feature>
<evidence type="ECO:0000313" key="2">
    <source>
        <dbReference type="EMBL" id="GEU50622.1"/>
    </source>
</evidence>
<comment type="caution">
    <text evidence="2">The sequence shown here is derived from an EMBL/GenBank/DDBJ whole genome shotgun (WGS) entry which is preliminary data.</text>
</comment>
<dbReference type="SUPFAM" id="SSF50249">
    <property type="entry name" value="Nucleic acid-binding proteins"/>
    <property type="match status" value="2"/>
</dbReference>
<name>A0A6L2KPU0_TANCI</name>
<accession>A0A6L2KPU0</accession>
<evidence type="ECO:0000256" key="1">
    <source>
        <dbReference type="SAM" id="MobiDB-lite"/>
    </source>
</evidence>
<sequence>MTIKITPLQEITPDKDFLDSRIYQSYSFDIIVLNPNNAPKHILEFQLQDEKGTTIPCILWNDLAIKLHQYIKDHGLSAEPIIVLIKMARLSTWNPDRVDLYPRIKIQISVQDESGSASFCLFQQEVAKLLGKSAAYLISKIDKDEDTTSYPHDLDSIINRVFVFKLQVSTYNMDNNYYIFTVNKLTDGKAIIKSILSKQTKEEEVKETDSLKKALAKEGSRTKNGESQQSKPKVEHQDAIDDTVNQKITIQELRAQLFDKGSEQKDAIRRTSANTKFAKQLILGKPHSSSRPKLYAVTPLPKSTVFPKYVNGMKSRMKNQMANVSKSANQKKHKANVKKSKKSGSKESLASPSKPISFFRWLPTGRTFNLCGIIISSSNTESESDTSSNVRLQPVLQIKGSVRFNALYLKKMRNLLVFTLVDSHDVNDRVGKSIRPFVRRFIQIEKIIKLFQRLPLLLLLMHPINVSNNNIQLHLLQL</sequence>
<dbReference type="Gene3D" id="2.40.50.140">
    <property type="entry name" value="Nucleic acid-binding proteins"/>
    <property type="match status" value="1"/>
</dbReference>